<keyword evidence="1" id="KW-0680">Restriction system</keyword>
<dbReference type="AlphaFoldDB" id="A0A645FDA0"/>
<evidence type="ECO:0000313" key="3">
    <source>
        <dbReference type="EMBL" id="MPN12388.1"/>
    </source>
</evidence>
<dbReference type="GO" id="GO:0009307">
    <property type="term" value="P:DNA restriction-modification system"/>
    <property type="evidence" value="ECO:0007669"/>
    <property type="project" value="UniProtKB-KW"/>
</dbReference>
<dbReference type="SUPFAM" id="SSF116734">
    <property type="entry name" value="DNA methylase specificity domain"/>
    <property type="match status" value="1"/>
</dbReference>
<reference evidence="3" key="1">
    <citation type="submission" date="2019-08" db="EMBL/GenBank/DDBJ databases">
        <authorList>
            <person name="Kucharzyk K."/>
            <person name="Murdoch R.W."/>
            <person name="Higgins S."/>
            <person name="Loffler F."/>
        </authorList>
    </citation>
    <scope>NUCLEOTIDE SEQUENCE</scope>
</reference>
<evidence type="ECO:0008006" key="4">
    <source>
        <dbReference type="Google" id="ProtNLM"/>
    </source>
</evidence>
<comment type="caution">
    <text evidence="3">The sequence shown here is derived from an EMBL/GenBank/DDBJ whole genome shotgun (WGS) entry which is preliminary data.</text>
</comment>
<proteinExistence type="predicted"/>
<dbReference type="Gene3D" id="3.90.220.20">
    <property type="entry name" value="DNA methylase specificity domains"/>
    <property type="match status" value="1"/>
</dbReference>
<dbReference type="InterPro" id="IPR044946">
    <property type="entry name" value="Restrct_endonuc_typeI_TRD_sf"/>
</dbReference>
<sequence>MRYLPYEKYKTAKTDLIDDIPAHWEEWKASHGFGQIGSGTTPKSDNSSYYGGETLWVTTSELRETYVFDTAIKVTNEALADHSALKQYPIDSVVIAMYGATIGPGLLHSNIIASAGCQKR</sequence>
<evidence type="ECO:0000256" key="1">
    <source>
        <dbReference type="ARBA" id="ARBA00022747"/>
    </source>
</evidence>
<protein>
    <recommendedName>
        <fullName evidence="4">Type I restriction modification DNA specificity domain-containing protein</fullName>
    </recommendedName>
</protein>
<dbReference type="GO" id="GO:0003677">
    <property type="term" value="F:DNA binding"/>
    <property type="evidence" value="ECO:0007669"/>
    <property type="project" value="UniProtKB-KW"/>
</dbReference>
<dbReference type="EMBL" id="VSSQ01058726">
    <property type="protein sequence ID" value="MPN12388.1"/>
    <property type="molecule type" value="Genomic_DNA"/>
</dbReference>
<gene>
    <name evidence="3" type="ORF">SDC9_159706</name>
</gene>
<organism evidence="3">
    <name type="scientific">bioreactor metagenome</name>
    <dbReference type="NCBI Taxonomy" id="1076179"/>
    <lineage>
        <taxon>unclassified sequences</taxon>
        <taxon>metagenomes</taxon>
        <taxon>ecological metagenomes</taxon>
    </lineage>
</organism>
<keyword evidence="2" id="KW-0238">DNA-binding</keyword>
<accession>A0A645FDA0</accession>
<evidence type="ECO:0000256" key="2">
    <source>
        <dbReference type="ARBA" id="ARBA00023125"/>
    </source>
</evidence>
<name>A0A645FDA0_9ZZZZ</name>